<dbReference type="GO" id="GO:0007165">
    <property type="term" value="P:signal transduction"/>
    <property type="evidence" value="ECO:0007669"/>
    <property type="project" value="TreeGrafter"/>
</dbReference>
<dbReference type="Proteomes" id="UP000799441">
    <property type="component" value="Unassembled WGS sequence"/>
</dbReference>
<comment type="caution">
    <text evidence="2">The sequence shown here is derived from an EMBL/GenBank/DDBJ whole genome shotgun (WGS) entry which is preliminary data.</text>
</comment>
<dbReference type="InterPro" id="IPR050167">
    <property type="entry name" value="Ser_Thr_protein_kinase"/>
</dbReference>
<dbReference type="OrthoDB" id="5979581at2759"/>
<reference evidence="2" key="1">
    <citation type="journal article" date="2020" name="Stud. Mycol.">
        <title>101 Dothideomycetes genomes: a test case for predicting lifestyles and emergence of pathogens.</title>
        <authorList>
            <person name="Haridas S."/>
            <person name="Albert R."/>
            <person name="Binder M."/>
            <person name="Bloem J."/>
            <person name="Labutti K."/>
            <person name="Salamov A."/>
            <person name="Andreopoulos B."/>
            <person name="Baker S."/>
            <person name="Barry K."/>
            <person name="Bills G."/>
            <person name="Bluhm B."/>
            <person name="Cannon C."/>
            <person name="Castanera R."/>
            <person name="Culley D."/>
            <person name="Daum C."/>
            <person name="Ezra D."/>
            <person name="Gonzalez J."/>
            <person name="Henrissat B."/>
            <person name="Kuo A."/>
            <person name="Liang C."/>
            <person name="Lipzen A."/>
            <person name="Lutzoni F."/>
            <person name="Magnuson J."/>
            <person name="Mondo S."/>
            <person name="Nolan M."/>
            <person name="Ohm R."/>
            <person name="Pangilinan J."/>
            <person name="Park H.-J."/>
            <person name="Ramirez L."/>
            <person name="Alfaro M."/>
            <person name="Sun H."/>
            <person name="Tritt A."/>
            <person name="Yoshinaga Y."/>
            <person name="Zwiers L.-H."/>
            <person name="Turgeon B."/>
            <person name="Goodwin S."/>
            <person name="Spatafora J."/>
            <person name="Crous P."/>
            <person name="Grigoriev I."/>
        </authorList>
    </citation>
    <scope>NUCLEOTIDE SEQUENCE</scope>
    <source>
        <strain evidence="2">CBS 116435</strain>
    </source>
</reference>
<dbReference type="GO" id="GO:0005524">
    <property type="term" value="F:ATP binding"/>
    <property type="evidence" value="ECO:0007669"/>
    <property type="project" value="InterPro"/>
</dbReference>
<proteinExistence type="predicted"/>
<keyword evidence="2" id="KW-0418">Kinase</keyword>
<dbReference type="InterPro" id="IPR001245">
    <property type="entry name" value="Ser-Thr/Tyr_kinase_cat_dom"/>
</dbReference>
<protein>
    <submittedName>
        <fullName evidence="2">Kinase-like protein</fullName>
    </submittedName>
</protein>
<dbReference type="SUPFAM" id="SSF56112">
    <property type="entry name" value="Protein kinase-like (PK-like)"/>
    <property type="match status" value="1"/>
</dbReference>
<dbReference type="InterPro" id="IPR000719">
    <property type="entry name" value="Prot_kinase_dom"/>
</dbReference>
<sequence length="518" mass="59315">MPISVAVPLLDYERSLLTSYEETFGSQQRLSGEEAQKNVAAVFSHWHWSMKIYQDYHALRWDHGWQACLENDRTATWEMYLRLLNRQLLHGTAPCYSRPTKILQRNPEFKDSFLLASDFDIGCPKPMRSPEDQTFWAKIVHMKHTYDTYPESENLLEIIPFEQITHIDPKPLGGGSRGFVYRGTWQQPRRIGMLEGEITRDVALKLMKGDTALDRVTFLKELDILYSALKGQNVAAIEFYGITKTPSADCNTANSCLPPDSLILVTEFATEGPILRYLQDRFDGTQKDWSLIYRYVESIAAGLKDLHRLGIIHRDLHQDNLLVCTHHYVLDARWPTLDDVLIADLGEGINISQNDTPDFLYHGNSDFWAPEVRASHQYSMASDMYAFGHLIRLMIEKKLEVDKGRFDNAERMIPQILLQLALFCLGTDPKRRVTAEDFSIIVCDFIDDNLCSDESMEFVKVTKDMAPYREDVWNAADAYLQRLEEDPTNTAMLVASEGSISYEMPAGELAVDQYGIVL</sequence>
<evidence type="ECO:0000313" key="3">
    <source>
        <dbReference type="Proteomes" id="UP000799441"/>
    </source>
</evidence>
<accession>A0A9P4QDB3</accession>
<name>A0A9P4QDB3_9PEZI</name>
<dbReference type="PANTHER" id="PTHR23257">
    <property type="entry name" value="SERINE-THREONINE PROTEIN KINASE"/>
    <property type="match status" value="1"/>
</dbReference>
<keyword evidence="2" id="KW-0808">Transferase</keyword>
<dbReference type="Gene3D" id="1.10.510.10">
    <property type="entry name" value="Transferase(Phosphotransferase) domain 1"/>
    <property type="match status" value="1"/>
</dbReference>
<dbReference type="Pfam" id="PF07714">
    <property type="entry name" value="PK_Tyr_Ser-Thr"/>
    <property type="match status" value="1"/>
</dbReference>
<dbReference type="InterPro" id="IPR011009">
    <property type="entry name" value="Kinase-like_dom_sf"/>
</dbReference>
<dbReference type="CDD" id="cd00180">
    <property type="entry name" value="PKc"/>
    <property type="match status" value="1"/>
</dbReference>
<keyword evidence="3" id="KW-1185">Reference proteome</keyword>
<dbReference type="GO" id="GO:0005737">
    <property type="term" value="C:cytoplasm"/>
    <property type="evidence" value="ECO:0007669"/>
    <property type="project" value="TreeGrafter"/>
</dbReference>
<dbReference type="AlphaFoldDB" id="A0A9P4QDB3"/>
<evidence type="ECO:0000313" key="2">
    <source>
        <dbReference type="EMBL" id="KAF2722801.1"/>
    </source>
</evidence>
<gene>
    <name evidence="2" type="ORF">K431DRAFT_39300</name>
</gene>
<evidence type="ECO:0000259" key="1">
    <source>
        <dbReference type="PROSITE" id="PS50011"/>
    </source>
</evidence>
<organism evidence="2 3">
    <name type="scientific">Polychaeton citri CBS 116435</name>
    <dbReference type="NCBI Taxonomy" id="1314669"/>
    <lineage>
        <taxon>Eukaryota</taxon>
        <taxon>Fungi</taxon>
        <taxon>Dikarya</taxon>
        <taxon>Ascomycota</taxon>
        <taxon>Pezizomycotina</taxon>
        <taxon>Dothideomycetes</taxon>
        <taxon>Dothideomycetidae</taxon>
        <taxon>Capnodiales</taxon>
        <taxon>Capnodiaceae</taxon>
        <taxon>Polychaeton</taxon>
    </lineage>
</organism>
<dbReference type="EMBL" id="MU003780">
    <property type="protein sequence ID" value="KAF2722801.1"/>
    <property type="molecule type" value="Genomic_DNA"/>
</dbReference>
<dbReference type="GO" id="GO:0004672">
    <property type="term" value="F:protein kinase activity"/>
    <property type="evidence" value="ECO:0007669"/>
    <property type="project" value="InterPro"/>
</dbReference>
<feature type="domain" description="Protein kinase" evidence="1">
    <location>
        <begin position="166"/>
        <end position="446"/>
    </location>
</feature>
<dbReference type="PROSITE" id="PS50011">
    <property type="entry name" value="PROTEIN_KINASE_DOM"/>
    <property type="match status" value="1"/>
</dbReference>